<dbReference type="SMART" id="SM00344">
    <property type="entry name" value="HTH_ASNC"/>
    <property type="match status" value="1"/>
</dbReference>
<comment type="caution">
    <text evidence="5">The sequence shown here is derived from an EMBL/GenBank/DDBJ whole genome shotgun (WGS) entry which is preliminary data.</text>
</comment>
<name>A0A0B1PYZ3_9HYPH</name>
<keyword evidence="1" id="KW-0805">Transcription regulation</keyword>
<dbReference type="InterPro" id="IPR036390">
    <property type="entry name" value="WH_DNA-bd_sf"/>
</dbReference>
<dbReference type="GO" id="GO:0043200">
    <property type="term" value="P:response to amino acid"/>
    <property type="evidence" value="ECO:0007669"/>
    <property type="project" value="TreeGrafter"/>
</dbReference>
<accession>A0A0B1PYZ3</accession>
<dbReference type="PRINTS" id="PR00033">
    <property type="entry name" value="HTHASNC"/>
</dbReference>
<dbReference type="InterPro" id="IPR019888">
    <property type="entry name" value="Tscrpt_reg_AsnC-like"/>
</dbReference>
<dbReference type="Pfam" id="PF01037">
    <property type="entry name" value="AsnC_trans_reg"/>
    <property type="match status" value="1"/>
</dbReference>
<dbReference type="GO" id="GO:0005829">
    <property type="term" value="C:cytosol"/>
    <property type="evidence" value="ECO:0007669"/>
    <property type="project" value="TreeGrafter"/>
</dbReference>
<dbReference type="SUPFAM" id="SSF46785">
    <property type="entry name" value="Winged helix' DNA-binding domain"/>
    <property type="match status" value="1"/>
</dbReference>
<evidence type="ECO:0000256" key="2">
    <source>
        <dbReference type="ARBA" id="ARBA00023125"/>
    </source>
</evidence>
<evidence type="ECO:0000313" key="6">
    <source>
        <dbReference type="Proteomes" id="UP000030826"/>
    </source>
</evidence>
<dbReference type="CDD" id="cd00090">
    <property type="entry name" value="HTH_ARSR"/>
    <property type="match status" value="1"/>
</dbReference>
<dbReference type="GO" id="GO:0043565">
    <property type="term" value="F:sequence-specific DNA binding"/>
    <property type="evidence" value="ECO:0007669"/>
    <property type="project" value="InterPro"/>
</dbReference>
<dbReference type="GO" id="GO:0006355">
    <property type="term" value="P:regulation of DNA-templated transcription"/>
    <property type="evidence" value="ECO:0007669"/>
    <property type="project" value="UniProtKB-ARBA"/>
</dbReference>
<dbReference type="Gene3D" id="1.10.10.10">
    <property type="entry name" value="Winged helix-like DNA-binding domain superfamily/Winged helix DNA-binding domain"/>
    <property type="match status" value="1"/>
</dbReference>
<dbReference type="InterPro" id="IPR036388">
    <property type="entry name" value="WH-like_DNA-bd_sf"/>
</dbReference>
<dbReference type="InterPro" id="IPR000485">
    <property type="entry name" value="AsnC-type_HTH_dom"/>
</dbReference>
<dbReference type="Gene3D" id="3.30.70.920">
    <property type="match status" value="1"/>
</dbReference>
<dbReference type="EMBL" id="JRFJ01000004">
    <property type="protein sequence ID" value="KHJ53743.1"/>
    <property type="molecule type" value="Genomic_DNA"/>
</dbReference>
<dbReference type="PROSITE" id="PS50956">
    <property type="entry name" value="HTH_ASNC_2"/>
    <property type="match status" value="1"/>
</dbReference>
<dbReference type="RefSeq" id="WP_039194570.1">
    <property type="nucleotide sequence ID" value="NZ_JAQRFV010000009.1"/>
</dbReference>
<dbReference type="PROSITE" id="PS00519">
    <property type="entry name" value="HTH_ASNC_1"/>
    <property type="match status" value="1"/>
</dbReference>
<organism evidence="5 6">
    <name type="scientific">Aureimonas altamirensis</name>
    <dbReference type="NCBI Taxonomy" id="370622"/>
    <lineage>
        <taxon>Bacteria</taxon>
        <taxon>Pseudomonadati</taxon>
        <taxon>Pseudomonadota</taxon>
        <taxon>Alphaproteobacteria</taxon>
        <taxon>Hyphomicrobiales</taxon>
        <taxon>Aurantimonadaceae</taxon>
        <taxon>Aureimonas</taxon>
    </lineage>
</organism>
<dbReference type="OrthoDB" id="9803143at2"/>
<evidence type="ECO:0000256" key="3">
    <source>
        <dbReference type="ARBA" id="ARBA00023163"/>
    </source>
</evidence>
<keyword evidence="2" id="KW-0238">DNA-binding</keyword>
<dbReference type="InterPro" id="IPR011991">
    <property type="entry name" value="ArsR-like_HTH"/>
</dbReference>
<proteinExistence type="predicted"/>
<reference evidence="5 6" key="1">
    <citation type="submission" date="2014-09" db="EMBL/GenBank/DDBJ databases">
        <title>Isolation and characterization of Aurantimonas altamirensis ON-56566 from clinical sample following a dog bite.</title>
        <authorList>
            <person name="Eshaghi A."/>
            <person name="Li A."/>
            <person name="Shahinas D."/>
            <person name="Bahn P."/>
            <person name="Kus J.V."/>
            <person name="Patel S.N."/>
        </authorList>
    </citation>
    <scope>NUCLEOTIDE SEQUENCE [LARGE SCALE GENOMIC DNA]</scope>
    <source>
        <strain evidence="5 6">ON-56566</strain>
    </source>
</reference>
<dbReference type="InterPro" id="IPR019887">
    <property type="entry name" value="Tscrpt_reg_AsnC/Lrp_C"/>
</dbReference>
<dbReference type="PANTHER" id="PTHR30154">
    <property type="entry name" value="LEUCINE-RESPONSIVE REGULATORY PROTEIN"/>
    <property type="match status" value="1"/>
</dbReference>
<dbReference type="Proteomes" id="UP000030826">
    <property type="component" value="Unassembled WGS sequence"/>
</dbReference>
<dbReference type="PANTHER" id="PTHR30154:SF34">
    <property type="entry name" value="TRANSCRIPTIONAL REGULATOR AZLB"/>
    <property type="match status" value="1"/>
</dbReference>
<dbReference type="InterPro" id="IPR019885">
    <property type="entry name" value="Tscrpt_reg_HTH_AsnC-type_CS"/>
</dbReference>
<sequence>MKLDAADLRILKEIQNDGRITKLALAERVGLSPTPCWNRLKKLEDSGIVMGYRARIRMRAIAPIAEVLVEVTLGNHRQADFDRFERAIREAPEVVSCWSVGGGVDYILKVVSPGIDHYQRLVDGWLAREIGIARYFTYIVTRTVKEEIDAPVELLALRPSKE</sequence>
<evidence type="ECO:0000259" key="4">
    <source>
        <dbReference type="PROSITE" id="PS50956"/>
    </source>
</evidence>
<keyword evidence="3" id="KW-0804">Transcription</keyword>
<dbReference type="STRING" id="370622.LA66_14120"/>
<evidence type="ECO:0000313" key="5">
    <source>
        <dbReference type="EMBL" id="KHJ53743.1"/>
    </source>
</evidence>
<dbReference type="InterPro" id="IPR011008">
    <property type="entry name" value="Dimeric_a/b-barrel"/>
</dbReference>
<feature type="domain" description="HTH asnC-type" evidence="4">
    <location>
        <begin position="3"/>
        <end position="64"/>
    </location>
</feature>
<gene>
    <name evidence="5" type="ORF">LA66_14120</name>
</gene>
<evidence type="ECO:0000256" key="1">
    <source>
        <dbReference type="ARBA" id="ARBA00023015"/>
    </source>
</evidence>
<protein>
    <submittedName>
        <fullName evidence="5">AsnC family transcriptional regulator</fullName>
    </submittedName>
</protein>
<dbReference type="AlphaFoldDB" id="A0A0B1PYZ3"/>
<dbReference type="Pfam" id="PF13412">
    <property type="entry name" value="HTH_24"/>
    <property type="match status" value="1"/>
</dbReference>
<dbReference type="SUPFAM" id="SSF54909">
    <property type="entry name" value="Dimeric alpha+beta barrel"/>
    <property type="match status" value="1"/>
</dbReference>